<name>A0A5N8VUI9_9ACTN</name>
<gene>
    <name evidence="2" type="ORF">FNH04_02895</name>
</gene>
<evidence type="ECO:0000256" key="1">
    <source>
        <dbReference type="SAM" id="MobiDB-lite"/>
    </source>
</evidence>
<comment type="caution">
    <text evidence="2">The sequence shown here is derived from an EMBL/GenBank/DDBJ whole genome shotgun (WGS) entry which is preliminary data.</text>
</comment>
<sequence>MNQPADTTAANSTPAAPPFVPADFHVPDGCTAETFRLVPIRPEHNERDYHAWTTSVEHIRHTPGFETYGWPVSMTLDENMDDLVQHAADFRARTGFTYSVMNDEDDVIGCVYIYPSNRPLHAVVRSWVREDHAHLDAPLYDIVDNWLRKAWPFADYSYAPRSKEYV</sequence>
<keyword evidence="2" id="KW-0808">Transferase</keyword>
<evidence type="ECO:0000313" key="3">
    <source>
        <dbReference type="Proteomes" id="UP000326979"/>
    </source>
</evidence>
<dbReference type="AlphaFoldDB" id="A0A5N8VUI9"/>
<accession>A0A5N8VUI9</accession>
<dbReference type="EMBL" id="VJZE01000008">
    <property type="protein sequence ID" value="MPY38927.1"/>
    <property type="molecule type" value="Genomic_DNA"/>
</dbReference>
<proteinExistence type="predicted"/>
<dbReference type="OrthoDB" id="3774915at2"/>
<feature type="region of interest" description="Disordered" evidence="1">
    <location>
        <begin position="1"/>
        <end position="20"/>
    </location>
</feature>
<feature type="compositionally biased region" description="Low complexity" evidence="1">
    <location>
        <begin position="1"/>
        <end position="14"/>
    </location>
</feature>
<organism evidence="2 3">
    <name type="scientific">Streptomyces phyllanthi</name>
    <dbReference type="NCBI Taxonomy" id="1803180"/>
    <lineage>
        <taxon>Bacteria</taxon>
        <taxon>Bacillati</taxon>
        <taxon>Actinomycetota</taxon>
        <taxon>Actinomycetes</taxon>
        <taxon>Kitasatosporales</taxon>
        <taxon>Streptomycetaceae</taxon>
        <taxon>Streptomyces</taxon>
    </lineage>
</organism>
<evidence type="ECO:0000313" key="2">
    <source>
        <dbReference type="EMBL" id="MPY38927.1"/>
    </source>
</evidence>
<protein>
    <submittedName>
        <fullName evidence="2">N-acetyltransferase</fullName>
    </submittedName>
</protein>
<dbReference type="Proteomes" id="UP000326979">
    <property type="component" value="Unassembled WGS sequence"/>
</dbReference>
<keyword evidence="3" id="KW-1185">Reference proteome</keyword>
<dbReference type="GO" id="GO:0016740">
    <property type="term" value="F:transferase activity"/>
    <property type="evidence" value="ECO:0007669"/>
    <property type="project" value="UniProtKB-KW"/>
</dbReference>
<reference evidence="2 3" key="1">
    <citation type="submission" date="2019-07" db="EMBL/GenBank/DDBJ databases">
        <title>New species of Amycolatopsis and Streptomyces.</title>
        <authorList>
            <person name="Duangmal K."/>
            <person name="Teo W.F.A."/>
            <person name="Lipun K."/>
        </authorList>
    </citation>
    <scope>NUCLEOTIDE SEQUENCE [LARGE SCALE GENOMIC DNA]</scope>
    <source>
        <strain evidence="2 3">TISTR 2346</strain>
    </source>
</reference>
<dbReference type="Gene3D" id="3.40.630.30">
    <property type="match status" value="1"/>
</dbReference>